<dbReference type="Proteomes" id="UP000290288">
    <property type="component" value="Unassembled WGS sequence"/>
</dbReference>
<feature type="region of interest" description="Disordered" evidence="1">
    <location>
        <begin position="18"/>
        <end position="90"/>
    </location>
</feature>
<sequence>MSELQLLRARIAQLEEKERLNAKKQKKAATSSKKKGSKDAAIHLASGLRPSYSTPKAARSPTPRAPSTVRTESPNQIGGFDDDDIEDSRPIPSIFFQQAAALPTQSQLATMTKGLPRNLKRANEGVVIAAQNPVQHAQGPVVQHAPVIPSRLPPSQRRTPTPQPSQEHQQSRPGSRRQTPTPHRQPRAPALQRHETFITTDPVAVKPTVLVVEPGTQKRSRRKQAPSLSANLVRSNDLPPFVDVDNRWKEVYLPTLYHTLYLSSETFLSFKSSSSEFHETVQDLIDLVYPEEEYKVSSAKDPIVLMSYNRINGARSSIAAEAMAVLQKYLRDHYNGRPGEAYEWLLWANSLETGPLFFANPAPFRQAAIKGDPDFVLERAVACLKPNTTTDASVLTNFCHAKWGGAIADYCHGFSTISPEKWTEILSLCQDGPQTQGFGAATVSQEARVAQRTNIFSFDSPSK</sequence>
<evidence type="ECO:0000313" key="2">
    <source>
        <dbReference type="EMBL" id="RXW24347.1"/>
    </source>
</evidence>
<dbReference type="EMBL" id="SDEE01000021">
    <property type="protein sequence ID" value="RXW24347.1"/>
    <property type="molecule type" value="Genomic_DNA"/>
</dbReference>
<keyword evidence="3" id="KW-1185">Reference proteome</keyword>
<comment type="caution">
    <text evidence="2">The sequence shown here is derived from an EMBL/GenBank/DDBJ whole genome shotgun (WGS) entry which is preliminary data.</text>
</comment>
<feature type="compositionally biased region" description="Low complexity" evidence="1">
    <location>
        <begin position="176"/>
        <end position="190"/>
    </location>
</feature>
<name>A0A4Q2DVA4_9AGAR</name>
<dbReference type="STRING" id="2316362.A0A4Q2DVA4"/>
<organism evidence="2 3">
    <name type="scientific">Candolleomyces aberdarensis</name>
    <dbReference type="NCBI Taxonomy" id="2316362"/>
    <lineage>
        <taxon>Eukaryota</taxon>
        <taxon>Fungi</taxon>
        <taxon>Dikarya</taxon>
        <taxon>Basidiomycota</taxon>
        <taxon>Agaricomycotina</taxon>
        <taxon>Agaricomycetes</taxon>
        <taxon>Agaricomycetidae</taxon>
        <taxon>Agaricales</taxon>
        <taxon>Agaricineae</taxon>
        <taxon>Psathyrellaceae</taxon>
        <taxon>Candolleomyces</taxon>
    </lineage>
</organism>
<accession>A0A4Q2DVA4</accession>
<reference evidence="2 3" key="1">
    <citation type="submission" date="2019-01" db="EMBL/GenBank/DDBJ databases">
        <title>Draft genome sequence of Psathyrella aberdarensis IHI B618.</title>
        <authorList>
            <person name="Buettner E."/>
            <person name="Kellner H."/>
        </authorList>
    </citation>
    <scope>NUCLEOTIDE SEQUENCE [LARGE SCALE GENOMIC DNA]</scope>
    <source>
        <strain evidence="2 3">IHI B618</strain>
    </source>
</reference>
<proteinExistence type="predicted"/>
<gene>
    <name evidence="2" type="ORF">EST38_g1547</name>
</gene>
<feature type="compositionally biased region" description="Low complexity" evidence="1">
    <location>
        <begin position="149"/>
        <end position="166"/>
    </location>
</feature>
<feature type="region of interest" description="Disordered" evidence="1">
    <location>
        <begin position="146"/>
        <end position="192"/>
    </location>
</feature>
<evidence type="ECO:0000256" key="1">
    <source>
        <dbReference type="SAM" id="MobiDB-lite"/>
    </source>
</evidence>
<dbReference type="AlphaFoldDB" id="A0A4Q2DVA4"/>
<feature type="compositionally biased region" description="Basic residues" evidence="1">
    <location>
        <begin position="22"/>
        <end position="36"/>
    </location>
</feature>
<evidence type="ECO:0000313" key="3">
    <source>
        <dbReference type="Proteomes" id="UP000290288"/>
    </source>
</evidence>
<protein>
    <submittedName>
        <fullName evidence="2">Uncharacterized protein</fullName>
    </submittedName>
</protein>
<dbReference type="OrthoDB" id="3070163at2759"/>